<dbReference type="PANTHER" id="PTHR22749:SF6">
    <property type="entry name" value="RIBOFLAVIN KINASE"/>
    <property type="match status" value="1"/>
</dbReference>
<dbReference type="Pfam" id="PF06574">
    <property type="entry name" value="FAD_syn"/>
    <property type="match status" value="1"/>
</dbReference>
<keyword evidence="8 15" id="KW-0547">Nucleotide-binding</keyword>
<comment type="pathway">
    <text evidence="2 15">Cofactor biosynthesis; FAD biosynthesis; FAD from FMN: step 1/1.</text>
</comment>
<evidence type="ECO:0000313" key="17">
    <source>
        <dbReference type="EMBL" id="SDN29536.1"/>
    </source>
</evidence>
<reference evidence="18" key="1">
    <citation type="submission" date="2016-10" db="EMBL/GenBank/DDBJ databases">
        <authorList>
            <person name="Varghese N."/>
            <person name="Submissions S."/>
        </authorList>
    </citation>
    <scope>NUCLEOTIDE SEQUENCE [LARGE SCALE GENOMIC DNA]</scope>
    <source>
        <strain evidence="18">CGMCC 1.10369</strain>
    </source>
</reference>
<proteinExistence type="inferred from homology"/>
<keyword evidence="6 15" id="KW-0808">Transferase</keyword>
<keyword evidence="7 15" id="KW-0548">Nucleotidyltransferase</keyword>
<dbReference type="EC" id="2.7.7.2" evidence="15"/>
<dbReference type="PIRSF" id="PIRSF004491">
    <property type="entry name" value="FAD_Synth"/>
    <property type="match status" value="1"/>
</dbReference>
<dbReference type="FunFam" id="3.40.50.620:FF:000021">
    <property type="entry name" value="Riboflavin biosynthesis protein"/>
    <property type="match status" value="1"/>
</dbReference>
<dbReference type="SUPFAM" id="SSF82114">
    <property type="entry name" value="Riboflavin kinase-like"/>
    <property type="match status" value="1"/>
</dbReference>
<dbReference type="GO" id="GO:0009231">
    <property type="term" value="P:riboflavin biosynthetic process"/>
    <property type="evidence" value="ECO:0007669"/>
    <property type="project" value="InterPro"/>
</dbReference>
<dbReference type="CDD" id="cd02064">
    <property type="entry name" value="FAD_synthetase_N"/>
    <property type="match status" value="1"/>
</dbReference>
<gene>
    <name evidence="17" type="ORF">SAMN04488053_101384</name>
</gene>
<evidence type="ECO:0000256" key="3">
    <source>
        <dbReference type="ARBA" id="ARBA00005201"/>
    </source>
</evidence>
<organism evidence="17 18">
    <name type="scientific">Alkalicoccus daliensis</name>
    <dbReference type="NCBI Taxonomy" id="745820"/>
    <lineage>
        <taxon>Bacteria</taxon>
        <taxon>Bacillati</taxon>
        <taxon>Bacillota</taxon>
        <taxon>Bacilli</taxon>
        <taxon>Bacillales</taxon>
        <taxon>Bacillaceae</taxon>
        <taxon>Alkalicoccus</taxon>
    </lineage>
</organism>
<dbReference type="GO" id="GO:0005524">
    <property type="term" value="F:ATP binding"/>
    <property type="evidence" value="ECO:0007669"/>
    <property type="project" value="UniProtKB-UniRule"/>
</dbReference>
<dbReference type="Pfam" id="PF01687">
    <property type="entry name" value="Flavokinase"/>
    <property type="match status" value="1"/>
</dbReference>
<keyword evidence="5 15" id="KW-0288">FMN</keyword>
<evidence type="ECO:0000313" key="18">
    <source>
        <dbReference type="Proteomes" id="UP000198778"/>
    </source>
</evidence>
<evidence type="ECO:0000256" key="6">
    <source>
        <dbReference type="ARBA" id="ARBA00022679"/>
    </source>
</evidence>
<evidence type="ECO:0000256" key="13">
    <source>
        <dbReference type="ARBA" id="ARBA00047880"/>
    </source>
</evidence>
<sequence length="312" mass="34879">MKVVELVHPIQSGEKYEPAVAALGFFDGIHQGHKKVIKKAIAIAAEKKVTAAVMTFNPHPKEVLRKESADYLITLDQKKKKLASLGVELLYVVQFSEEFASLSPQQFIDQYLINLNVKHVVAGFDYTYGQKGKGTMESFSFHSRGLIEATTVEKWTEGEEKVSSTAVREALKQGDSLKAARYLGEPFEVTGIVIHGEKRGRTIGFPTANVEAAPKILLPAPGVYAVKTELKDRTIEGVANIGVKPTFHKNNNSQTLEVYLFDFEEDIYDEFVTVSFYDRLRGEIKFNSVEELVSRIKEDVKEAERIFGISSE</sequence>
<comment type="function">
    <text evidence="1">Catalyzes the phosphorylation of riboflavin to FMN followed by the adenylation of FMN to FAD.</text>
</comment>
<comment type="pathway">
    <text evidence="3 15">Cofactor biosynthesis; FMN biosynthesis; FMN from riboflavin (ATP route): step 1/1.</text>
</comment>
<evidence type="ECO:0000256" key="11">
    <source>
        <dbReference type="ARBA" id="ARBA00022840"/>
    </source>
</evidence>
<dbReference type="GO" id="GO:0003919">
    <property type="term" value="F:FMN adenylyltransferase activity"/>
    <property type="evidence" value="ECO:0007669"/>
    <property type="project" value="UniProtKB-UniRule"/>
</dbReference>
<protein>
    <recommendedName>
        <fullName evidence="15">Riboflavin biosynthesis protein</fullName>
    </recommendedName>
    <domain>
        <recommendedName>
            <fullName evidence="15">Riboflavin kinase</fullName>
            <ecNumber evidence="15">2.7.1.26</ecNumber>
        </recommendedName>
        <alternativeName>
            <fullName evidence="15">Flavokinase</fullName>
        </alternativeName>
    </domain>
    <domain>
        <recommendedName>
            <fullName evidence="15">FMN adenylyltransferase</fullName>
            <ecNumber evidence="15">2.7.7.2</ecNumber>
        </recommendedName>
        <alternativeName>
            <fullName evidence="15">FAD pyrophosphorylase</fullName>
        </alternativeName>
        <alternativeName>
            <fullName evidence="15">FAD synthase</fullName>
        </alternativeName>
    </domain>
</protein>
<keyword evidence="11 15" id="KW-0067">ATP-binding</keyword>
<dbReference type="Gene3D" id="3.40.50.620">
    <property type="entry name" value="HUPs"/>
    <property type="match status" value="1"/>
</dbReference>
<dbReference type="Proteomes" id="UP000198778">
    <property type="component" value="Unassembled WGS sequence"/>
</dbReference>
<evidence type="ECO:0000256" key="8">
    <source>
        <dbReference type="ARBA" id="ARBA00022741"/>
    </source>
</evidence>
<dbReference type="STRING" id="745820.SAMN04488053_101384"/>
<evidence type="ECO:0000256" key="15">
    <source>
        <dbReference type="PIRNR" id="PIRNR004491"/>
    </source>
</evidence>
<evidence type="ECO:0000259" key="16">
    <source>
        <dbReference type="SMART" id="SM00904"/>
    </source>
</evidence>
<comment type="similarity">
    <text evidence="15">Belongs to the ribF family.</text>
</comment>
<dbReference type="UniPathway" id="UPA00276">
    <property type="reaction ID" value="UER00406"/>
</dbReference>
<dbReference type="FunFam" id="2.40.30.30:FF:000003">
    <property type="entry name" value="Riboflavin biosynthesis protein"/>
    <property type="match status" value="1"/>
</dbReference>
<dbReference type="GO" id="GO:0008531">
    <property type="term" value="F:riboflavin kinase activity"/>
    <property type="evidence" value="ECO:0007669"/>
    <property type="project" value="UniProtKB-UniRule"/>
</dbReference>
<dbReference type="InterPro" id="IPR014729">
    <property type="entry name" value="Rossmann-like_a/b/a_fold"/>
</dbReference>
<evidence type="ECO:0000256" key="9">
    <source>
        <dbReference type="ARBA" id="ARBA00022777"/>
    </source>
</evidence>
<dbReference type="GO" id="GO:0006747">
    <property type="term" value="P:FAD biosynthetic process"/>
    <property type="evidence" value="ECO:0007669"/>
    <property type="project" value="UniProtKB-UniRule"/>
</dbReference>
<keyword evidence="18" id="KW-1185">Reference proteome</keyword>
<evidence type="ECO:0000256" key="14">
    <source>
        <dbReference type="ARBA" id="ARBA00049494"/>
    </source>
</evidence>
<keyword evidence="4 15" id="KW-0285">Flavoprotein</keyword>
<dbReference type="NCBIfam" id="NF004162">
    <property type="entry name" value="PRK05627.1-5"/>
    <property type="match status" value="1"/>
</dbReference>
<evidence type="ECO:0000256" key="1">
    <source>
        <dbReference type="ARBA" id="ARBA00002121"/>
    </source>
</evidence>
<dbReference type="NCBIfam" id="NF004160">
    <property type="entry name" value="PRK05627.1-3"/>
    <property type="match status" value="1"/>
</dbReference>
<comment type="catalytic activity">
    <reaction evidence="14 15">
        <text>FMN + ATP + H(+) = FAD + diphosphate</text>
        <dbReference type="Rhea" id="RHEA:17237"/>
        <dbReference type="ChEBI" id="CHEBI:15378"/>
        <dbReference type="ChEBI" id="CHEBI:30616"/>
        <dbReference type="ChEBI" id="CHEBI:33019"/>
        <dbReference type="ChEBI" id="CHEBI:57692"/>
        <dbReference type="ChEBI" id="CHEBI:58210"/>
        <dbReference type="EC" id="2.7.7.2"/>
    </reaction>
</comment>
<comment type="catalytic activity">
    <reaction evidence="13 15">
        <text>riboflavin + ATP = FMN + ADP + H(+)</text>
        <dbReference type="Rhea" id="RHEA:14357"/>
        <dbReference type="ChEBI" id="CHEBI:15378"/>
        <dbReference type="ChEBI" id="CHEBI:30616"/>
        <dbReference type="ChEBI" id="CHEBI:57986"/>
        <dbReference type="ChEBI" id="CHEBI:58210"/>
        <dbReference type="ChEBI" id="CHEBI:456216"/>
        <dbReference type="EC" id="2.7.1.26"/>
    </reaction>
</comment>
<name>A0A1H0A9V5_9BACI</name>
<dbReference type="InterPro" id="IPR023465">
    <property type="entry name" value="Riboflavin_kinase_dom_sf"/>
</dbReference>
<keyword evidence="10 15" id="KW-0274">FAD</keyword>
<dbReference type="NCBIfam" id="TIGR00083">
    <property type="entry name" value="ribF"/>
    <property type="match status" value="1"/>
</dbReference>
<dbReference type="Gene3D" id="2.40.30.30">
    <property type="entry name" value="Riboflavin kinase-like"/>
    <property type="match status" value="1"/>
</dbReference>
<dbReference type="SMART" id="SM00904">
    <property type="entry name" value="Flavokinase"/>
    <property type="match status" value="1"/>
</dbReference>
<evidence type="ECO:0000256" key="12">
    <source>
        <dbReference type="ARBA" id="ARBA00023268"/>
    </source>
</evidence>
<dbReference type="SUPFAM" id="SSF52374">
    <property type="entry name" value="Nucleotidylyl transferase"/>
    <property type="match status" value="1"/>
</dbReference>
<evidence type="ECO:0000256" key="2">
    <source>
        <dbReference type="ARBA" id="ARBA00004726"/>
    </source>
</evidence>
<dbReference type="EMBL" id="FNIL01000001">
    <property type="protein sequence ID" value="SDN29536.1"/>
    <property type="molecule type" value="Genomic_DNA"/>
</dbReference>
<dbReference type="PANTHER" id="PTHR22749">
    <property type="entry name" value="RIBOFLAVIN KINASE/FMN ADENYLYLTRANSFERASE"/>
    <property type="match status" value="1"/>
</dbReference>
<accession>A0A1H0A9V5</accession>
<evidence type="ECO:0000256" key="4">
    <source>
        <dbReference type="ARBA" id="ARBA00022630"/>
    </source>
</evidence>
<evidence type="ECO:0000256" key="5">
    <source>
        <dbReference type="ARBA" id="ARBA00022643"/>
    </source>
</evidence>
<dbReference type="OrthoDB" id="9803667at2"/>
<keyword evidence="9 15" id="KW-0418">Kinase</keyword>
<dbReference type="InterPro" id="IPR023468">
    <property type="entry name" value="Riboflavin_kinase"/>
</dbReference>
<evidence type="ECO:0000256" key="10">
    <source>
        <dbReference type="ARBA" id="ARBA00022827"/>
    </source>
</evidence>
<dbReference type="RefSeq" id="WP_090840042.1">
    <property type="nucleotide sequence ID" value="NZ_FNIL01000001.1"/>
</dbReference>
<dbReference type="InterPro" id="IPR015864">
    <property type="entry name" value="FAD_synthase"/>
</dbReference>
<dbReference type="InterPro" id="IPR015865">
    <property type="entry name" value="Riboflavin_kinase_bac/euk"/>
</dbReference>
<dbReference type="EC" id="2.7.1.26" evidence="15"/>
<keyword evidence="12" id="KW-0511">Multifunctional enzyme</keyword>
<dbReference type="InterPro" id="IPR002606">
    <property type="entry name" value="Riboflavin_kinase_bac"/>
</dbReference>
<dbReference type="AlphaFoldDB" id="A0A1H0A9V5"/>
<feature type="domain" description="Riboflavin kinase" evidence="16">
    <location>
        <begin position="182"/>
        <end position="308"/>
    </location>
</feature>
<evidence type="ECO:0000256" key="7">
    <source>
        <dbReference type="ARBA" id="ARBA00022695"/>
    </source>
</evidence>
<dbReference type="UniPathway" id="UPA00277">
    <property type="reaction ID" value="UER00407"/>
</dbReference>
<dbReference type="GO" id="GO:0009398">
    <property type="term" value="P:FMN biosynthetic process"/>
    <property type="evidence" value="ECO:0007669"/>
    <property type="project" value="UniProtKB-UniRule"/>
</dbReference>